<dbReference type="InterPro" id="IPR050261">
    <property type="entry name" value="FrsA_esterase"/>
</dbReference>
<keyword evidence="5" id="KW-1185">Reference proteome</keyword>
<dbReference type="AlphaFoldDB" id="A0A2U8E4C3"/>
<dbReference type="PANTHER" id="PTHR22946">
    <property type="entry name" value="DIENELACTONE HYDROLASE DOMAIN-CONTAINING PROTEIN-RELATED"/>
    <property type="match status" value="1"/>
</dbReference>
<reference evidence="4 5" key="1">
    <citation type="journal article" date="2018" name="Syst. Appl. Microbiol.">
        <title>Ereboglobus luteus gen. nov. sp. nov. from cockroach guts, and new insights into the oxygen relationship of the genera Opitutus and Didymococcus (Verrucomicrobia: Opitutaceae).</title>
        <authorList>
            <person name="Tegtmeier D."/>
            <person name="Belitz A."/>
            <person name="Radek R."/>
            <person name="Heimerl T."/>
            <person name="Brune A."/>
        </authorList>
    </citation>
    <scope>NUCLEOTIDE SEQUENCE [LARGE SCALE GENOMIC DNA]</scope>
    <source>
        <strain evidence="4 5">Ho45</strain>
    </source>
</reference>
<dbReference type="InterPro" id="IPR008391">
    <property type="entry name" value="AXE1_dom"/>
</dbReference>
<organism evidence="4 5">
    <name type="scientific">Ereboglobus luteus</name>
    <dbReference type="NCBI Taxonomy" id="1796921"/>
    <lineage>
        <taxon>Bacteria</taxon>
        <taxon>Pseudomonadati</taxon>
        <taxon>Verrucomicrobiota</taxon>
        <taxon>Opitutia</taxon>
        <taxon>Opitutales</taxon>
        <taxon>Opitutaceae</taxon>
        <taxon>Ereboglobus</taxon>
    </lineage>
</organism>
<sequence length="438" mass="47680">MRSRHTLAAFALLAAFGLQPFSPSALSAGPLTQGDIASLRAQIRENFSVPETLLALDARTHRAFTPATGVRAEAVTYATQFGMRVPAILYLPDPLPKGKIPAFIVVNGHGGDKYAWYSYYCGITYARAGAAVLTYDPAGEGERSRNRKSGTREHDYLRGSDTITDADAGRKLLGLMLTDVMQAVSYAASRPEIDATRIAAGGYSMGSFVMSIAGAIEPRLHAVILTGGGNLDGPGGYWDKCDKPMCQGHPYQSLLFLGDRPAIIYALQADRGPTLIWNGRDDICNIKKTQEPFFDDLRARAAKLTSSEKQKNIFTYGFTPKPASHRPYFITKPPAIWLAKQLDFPNLTPGQVAALPEVHISEWASETGYPMDRGYTSEEREGGAMAVGDNVPAIARDQLSVFTAAEWETVKAGYTFDTWLKKIGATTNKDKPKCPKKS</sequence>
<evidence type="ECO:0000256" key="1">
    <source>
        <dbReference type="SAM" id="MobiDB-lite"/>
    </source>
</evidence>
<dbReference type="OrthoDB" id="8183145at2"/>
<evidence type="ECO:0000256" key="2">
    <source>
        <dbReference type="SAM" id="SignalP"/>
    </source>
</evidence>
<dbReference type="RefSeq" id="WP_108825526.1">
    <property type="nucleotide sequence ID" value="NZ_CP023004.1"/>
</dbReference>
<dbReference type="Pfam" id="PF05448">
    <property type="entry name" value="AXE1"/>
    <property type="match status" value="1"/>
</dbReference>
<name>A0A2U8E4C3_9BACT</name>
<feature type="chain" id="PRO_5015873769" description="Acetyl xylan esterase domain-containing protein" evidence="2">
    <location>
        <begin position="28"/>
        <end position="438"/>
    </location>
</feature>
<feature type="signal peptide" evidence="2">
    <location>
        <begin position="1"/>
        <end position="27"/>
    </location>
</feature>
<proteinExistence type="predicted"/>
<evidence type="ECO:0000313" key="5">
    <source>
        <dbReference type="Proteomes" id="UP000244896"/>
    </source>
</evidence>
<feature type="region of interest" description="Disordered" evidence="1">
    <location>
        <begin position="138"/>
        <end position="158"/>
    </location>
</feature>
<dbReference type="Proteomes" id="UP000244896">
    <property type="component" value="Chromosome"/>
</dbReference>
<dbReference type="Gene3D" id="3.40.50.1820">
    <property type="entry name" value="alpha/beta hydrolase"/>
    <property type="match status" value="1"/>
</dbReference>
<dbReference type="KEGG" id="elut:CKA38_11020"/>
<feature type="domain" description="Acetyl xylan esterase" evidence="3">
    <location>
        <begin position="57"/>
        <end position="224"/>
    </location>
</feature>
<gene>
    <name evidence="4" type="ORF">CKA38_11020</name>
</gene>
<dbReference type="InterPro" id="IPR029058">
    <property type="entry name" value="AB_hydrolase_fold"/>
</dbReference>
<evidence type="ECO:0000313" key="4">
    <source>
        <dbReference type="EMBL" id="AWI09713.1"/>
    </source>
</evidence>
<accession>A0A2U8E4C3</accession>
<protein>
    <recommendedName>
        <fullName evidence="3">Acetyl xylan esterase domain-containing protein</fullName>
    </recommendedName>
</protein>
<feature type="compositionally biased region" description="Basic and acidic residues" evidence="1">
    <location>
        <begin position="140"/>
        <end position="158"/>
    </location>
</feature>
<dbReference type="SUPFAM" id="SSF53474">
    <property type="entry name" value="alpha/beta-Hydrolases"/>
    <property type="match status" value="1"/>
</dbReference>
<dbReference type="PANTHER" id="PTHR22946:SF0">
    <property type="entry name" value="DIENELACTONE HYDROLASE DOMAIN-CONTAINING PROTEIN"/>
    <property type="match status" value="1"/>
</dbReference>
<dbReference type="EMBL" id="CP023004">
    <property type="protein sequence ID" value="AWI09713.1"/>
    <property type="molecule type" value="Genomic_DNA"/>
</dbReference>
<evidence type="ECO:0000259" key="3">
    <source>
        <dbReference type="Pfam" id="PF05448"/>
    </source>
</evidence>
<keyword evidence="2" id="KW-0732">Signal</keyword>